<evidence type="ECO:0000313" key="1">
    <source>
        <dbReference type="EMBL" id="MER9288570.1"/>
    </source>
</evidence>
<accession>A0ACC6T9K7</accession>
<protein>
    <submittedName>
        <fullName evidence="1">Uncharacterized protein</fullName>
    </submittedName>
</protein>
<keyword evidence="2" id="KW-1185">Reference proteome</keyword>
<name>A0ACC6T9K7_9HYPH</name>
<reference evidence="1 2" key="1">
    <citation type="journal article" date="2024" name="Proc. Natl. Acad. Sci. U.S.A.">
        <title>The evolutionary genomics of adaptation to stress in wild rhizobium bacteria.</title>
        <authorList>
            <person name="Kehlet-Delgado H."/>
            <person name="Montoya A.P."/>
            <person name="Jensen K.T."/>
            <person name="Wendlandt C.E."/>
            <person name="Dexheimer C."/>
            <person name="Roberts M."/>
            <person name="Torres Martinez L."/>
            <person name="Friesen M.L."/>
            <person name="Griffitts J.S."/>
            <person name="Porter S.S."/>
        </authorList>
    </citation>
    <scope>NUCLEOTIDE SEQUENCE [LARGE SCALE GENOMIC DNA]</scope>
    <source>
        <strain evidence="1 2">M0468</strain>
    </source>
</reference>
<gene>
    <name evidence="1" type="ORF">NKI81_32705</name>
</gene>
<dbReference type="EMBL" id="JAMYRI010000045">
    <property type="protein sequence ID" value="MER9288570.1"/>
    <property type="molecule type" value="Genomic_DNA"/>
</dbReference>
<evidence type="ECO:0000313" key="2">
    <source>
        <dbReference type="Proteomes" id="UP001480082"/>
    </source>
</evidence>
<sequence length="103" mass="11163">MRMLHHGQIHCDLPHTSLPRDLRACLGELASEICRRHLAPPERAPPDPAKPAPVLVTVKDKSLRDGLQLPLTVIAGGGSSKPGRHEQMVANPAERGDEETNQA</sequence>
<proteinExistence type="predicted"/>
<comment type="caution">
    <text evidence="1">The sequence shown here is derived from an EMBL/GenBank/DDBJ whole genome shotgun (WGS) entry which is preliminary data.</text>
</comment>
<dbReference type="Proteomes" id="UP001480082">
    <property type="component" value="Unassembled WGS sequence"/>
</dbReference>
<organism evidence="1 2">
    <name type="scientific">Mesorhizobium australicum</name>
    <dbReference type="NCBI Taxonomy" id="536018"/>
    <lineage>
        <taxon>Bacteria</taxon>
        <taxon>Pseudomonadati</taxon>
        <taxon>Pseudomonadota</taxon>
        <taxon>Alphaproteobacteria</taxon>
        <taxon>Hyphomicrobiales</taxon>
        <taxon>Phyllobacteriaceae</taxon>
        <taxon>Mesorhizobium</taxon>
    </lineage>
</organism>